<evidence type="ECO:0000313" key="1">
    <source>
        <dbReference type="EMBL" id="RAH75286.1"/>
    </source>
</evidence>
<gene>
    <name evidence="1" type="ORF">BO66DRAFT_424815</name>
</gene>
<organism evidence="1 2">
    <name type="scientific">Aspergillus aculeatinus CBS 121060</name>
    <dbReference type="NCBI Taxonomy" id="1448322"/>
    <lineage>
        <taxon>Eukaryota</taxon>
        <taxon>Fungi</taxon>
        <taxon>Dikarya</taxon>
        <taxon>Ascomycota</taxon>
        <taxon>Pezizomycotina</taxon>
        <taxon>Eurotiomycetes</taxon>
        <taxon>Eurotiomycetidae</taxon>
        <taxon>Eurotiales</taxon>
        <taxon>Aspergillaceae</taxon>
        <taxon>Aspergillus</taxon>
        <taxon>Aspergillus subgen. Circumdati</taxon>
    </lineage>
</organism>
<dbReference type="EMBL" id="KZ824933">
    <property type="protein sequence ID" value="RAH75286.1"/>
    <property type="molecule type" value="Genomic_DNA"/>
</dbReference>
<name>A0ACD1HPA2_9EURO</name>
<accession>A0ACD1HPA2</accession>
<reference evidence="1" key="1">
    <citation type="submission" date="2018-02" db="EMBL/GenBank/DDBJ databases">
        <title>The genomes of Aspergillus section Nigri reveals drivers in fungal speciation.</title>
        <authorList>
            <consortium name="DOE Joint Genome Institute"/>
            <person name="Vesth T.C."/>
            <person name="Nybo J."/>
            <person name="Theobald S."/>
            <person name="Brandl J."/>
            <person name="Frisvad J.C."/>
            <person name="Nielsen K.F."/>
            <person name="Lyhne E.K."/>
            <person name="Kogle M.E."/>
            <person name="Kuo A."/>
            <person name="Riley R."/>
            <person name="Clum A."/>
            <person name="Nolan M."/>
            <person name="Lipzen A."/>
            <person name="Salamov A."/>
            <person name="Henrissat B."/>
            <person name="Wiebenga A."/>
            <person name="De vries R.P."/>
            <person name="Grigoriev I.V."/>
            <person name="Mortensen U.H."/>
            <person name="Andersen M.R."/>
            <person name="Baker S.E."/>
        </authorList>
    </citation>
    <scope>NUCLEOTIDE SEQUENCE</scope>
    <source>
        <strain evidence="1">CBS 121060</strain>
    </source>
</reference>
<dbReference type="Proteomes" id="UP000249661">
    <property type="component" value="Unassembled WGS sequence"/>
</dbReference>
<proteinExistence type="predicted"/>
<sequence>MSLPGSSRSIRRQCQLRLHSGTSPSLSLHYSSNLRPRLAQDHFHLQHNQLAPRPPPSSCFHTTSSNNALYRTPRKSPALRRAANMRDARVSSPPRPAGIGPESRITGDLTVHKKWLATGGMDNWADAVLNRDLKTEITWPIFEATGLHLLECAHGGPPTLAAIENNPRNLTPLEVFKIGKLILPLHQPFQHWVSSASALAKVRPAIYIQAANYLKEMRAHNKSQSPPPPPPPRDVPILQAVEALATGPFPDPRAMHLHARVLCHRQQYREAMALLDEILELIYPAKKLEPGFETGLYFPPIDSFWDTYMWVQGLMLDHKYRTKHTPEEIYRRAAEEFQQPEYLVRYAGHLREQGRWDQYEKYMRMAVMAGHRRATRRLACYYYLIAQGRYPRRGQSAAAAADFRPVDPAQEGQGLLQERHRPWWQRLRDEIWAEARRPSLTHYRAMARELFELAAAYGSPESVVVAAVMAREEGRLAEGEQMIRTMLRAPQFQGPEWAQVKVDVQSLLEKWGDLQFKFKIPEEYFVL</sequence>
<keyword evidence="2" id="KW-1185">Reference proteome</keyword>
<evidence type="ECO:0000313" key="2">
    <source>
        <dbReference type="Proteomes" id="UP000249661"/>
    </source>
</evidence>
<protein>
    <submittedName>
        <fullName evidence="1">Uncharacterized protein</fullName>
    </submittedName>
</protein>